<sequence>MTTQSGPFSTPAFIIKLYDILDEQNQVQFNQIIKWSDDGEYFIVLQPKLMENEILLQYFKHNHYQSFLRQLNMYEFIKARNSENYEIFSHPFFKRGNKKQLSLIKRNPIKTKCKVKKELKSAVKQYDFQKQMDSELLFLKQRQTKFETQFQEIISQNEQIMDQHKQIWQELSNSKKTLDVKIDRISYLLSFIIQQQGINNQDSIEMLNQIQCKPKQEYQPVESLSPLLKMMQNQMNWNLKMPTQLSTYSPVYNDQAYSPLAIRSQESLDSYQSISPFYQQFKDQ</sequence>
<evidence type="ECO:0000313" key="4">
    <source>
        <dbReference type="EMBL" id="CAD8103653.1"/>
    </source>
</evidence>
<evidence type="ECO:0000256" key="2">
    <source>
        <dbReference type="RuleBase" id="RU004020"/>
    </source>
</evidence>
<dbReference type="FunFam" id="1.10.10.10:FF:000592">
    <property type="entry name" value="Uncharacterized protein"/>
    <property type="match status" value="1"/>
</dbReference>
<protein>
    <recommendedName>
        <fullName evidence="3">HSF-type DNA-binding domain-containing protein</fullName>
    </recommendedName>
</protein>
<proteinExistence type="inferred from homology"/>
<dbReference type="EMBL" id="CAJJDM010000124">
    <property type="protein sequence ID" value="CAD8103653.1"/>
    <property type="molecule type" value="Genomic_DNA"/>
</dbReference>
<dbReference type="GO" id="GO:0043565">
    <property type="term" value="F:sequence-specific DNA binding"/>
    <property type="evidence" value="ECO:0007669"/>
    <property type="project" value="InterPro"/>
</dbReference>
<evidence type="ECO:0000256" key="1">
    <source>
        <dbReference type="ARBA" id="ARBA00023125"/>
    </source>
</evidence>
<gene>
    <name evidence="4" type="ORF">PPRIM_AZ9-3.1.T1210155</name>
</gene>
<dbReference type="SMART" id="SM00415">
    <property type="entry name" value="HSF"/>
    <property type="match status" value="1"/>
</dbReference>
<feature type="domain" description="HSF-type DNA-binding" evidence="3">
    <location>
        <begin position="9"/>
        <end position="107"/>
    </location>
</feature>
<dbReference type="AlphaFoldDB" id="A0A8S1PLR3"/>
<dbReference type="Proteomes" id="UP000688137">
    <property type="component" value="Unassembled WGS sequence"/>
</dbReference>
<name>A0A8S1PLR3_PARPR</name>
<evidence type="ECO:0000313" key="5">
    <source>
        <dbReference type="Proteomes" id="UP000688137"/>
    </source>
</evidence>
<dbReference type="Pfam" id="PF00447">
    <property type="entry name" value="HSF_DNA-bind"/>
    <property type="match status" value="1"/>
</dbReference>
<dbReference type="GO" id="GO:0003700">
    <property type="term" value="F:DNA-binding transcription factor activity"/>
    <property type="evidence" value="ECO:0007669"/>
    <property type="project" value="InterPro"/>
</dbReference>
<keyword evidence="5" id="KW-1185">Reference proteome</keyword>
<keyword evidence="1" id="KW-0238">DNA-binding</keyword>
<comment type="caution">
    <text evidence="4">The sequence shown here is derived from an EMBL/GenBank/DDBJ whole genome shotgun (WGS) entry which is preliminary data.</text>
</comment>
<dbReference type="OMA" id="PVYNDQA"/>
<evidence type="ECO:0000259" key="3">
    <source>
        <dbReference type="SMART" id="SM00415"/>
    </source>
</evidence>
<dbReference type="PANTHER" id="PTHR10015">
    <property type="entry name" value="HEAT SHOCK TRANSCRIPTION FACTOR"/>
    <property type="match status" value="1"/>
</dbReference>
<comment type="similarity">
    <text evidence="2">Belongs to the HSF family.</text>
</comment>
<organism evidence="4 5">
    <name type="scientific">Paramecium primaurelia</name>
    <dbReference type="NCBI Taxonomy" id="5886"/>
    <lineage>
        <taxon>Eukaryota</taxon>
        <taxon>Sar</taxon>
        <taxon>Alveolata</taxon>
        <taxon>Ciliophora</taxon>
        <taxon>Intramacronucleata</taxon>
        <taxon>Oligohymenophorea</taxon>
        <taxon>Peniculida</taxon>
        <taxon>Parameciidae</taxon>
        <taxon>Paramecium</taxon>
    </lineage>
</organism>
<accession>A0A8S1PLR3</accession>
<dbReference type="InterPro" id="IPR000232">
    <property type="entry name" value="HSF_DNA-bd"/>
</dbReference>
<dbReference type="PANTHER" id="PTHR10015:SF206">
    <property type="entry name" value="HSF-TYPE DNA-BINDING DOMAIN-CONTAINING PROTEIN"/>
    <property type="match status" value="1"/>
</dbReference>
<reference evidence="4" key="1">
    <citation type="submission" date="2021-01" db="EMBL/GenBank/DDBJ databases">
        <authorList>
            <consortium name="Genoscope - CEA"/>
            <person name="William W."/>
        </authorList>
    </citation>
    <scope>NUCLEOTIDE SEQUENCE</scope>
</reference>